<dbReference type="InterPro" id="IPR015422">
    <property type="entry name" value="PyrdxlP-dep_Trfase_small"/>
</dbReference>
<proteinExistence type="predicted"/>
<dbReference type="InterPro" id="IPR015421">
    <property type="entry name" value="PyrdxlP-dep_Trfase_major"/>
</dbReference>
<dbReference type="InterPro" id="IPR049316">
    <property type="entry name" value="GDC-P_C"/>
</dbReference>
<dbReference type="Gene3D" id="3.90.1150.10">
    <property type="entry name" value="Aspartate Aminotransferase, domain 1"/>
    <property type="match status" value="1"/>
</dbReference>
<dbReference type="PANTHER" id="PTHR11773:SF1">
    <property type="entry name" value="GLYCINE DEHYDROGENASE (DECARBOXYLATING), MITOCHONDRIAL"/>
    <property type="match status" value="1"/>
</dbReference>
<dbReference type="Pfam" id="PF02347">
    <property type="entry name" value="GDC-P"/>
    <property type="match status" value="1"/>
</dbReference>
<feature type="domain" description="Glycine cleavage system P-protein N-terminal" evidence="8">
    <location>
        <begin position="105"/>
        <end position="302"/>
    </location>
</feature>
<dbReference type="GO" id="GO:0019464">
    <property type="term" value="P:glycine decarboxylation via glycine cleavage system"/>
    <property type="evidence" value="ECO:0007669"/>
    <property type="project" value="TreeGrafter"/>
</dbReference>
<comment type="function">
    <text evidence="2">The glycine cleavage system catalyzes the degradation of glycine. The P protein binds the alpha-amino group of glycine through its pyridoxal phosphate cofactor; CO(2) is released and the remaining methylamine moiety is then transferred to the lipoamide cofactor of the H protein.</text>
</comment>
<dbReference type="FunFam" id="3.40.640.10:FF:000224">
    <property type="entry name" value="Probable glycine dehydrogenase (decarboxylating) subunit 2"/>
    <property type="match status" value="1"/>
</dbReference>
<keyword evidence="11" id="KW-1185">Reference proteome</keyword>
<comment type="catalytic activity">
    <reaction evidence="6">
        <text>N(6)-[(R)-lipoyl]-L-lysyl-[glycine-cleavage complex H protein] + glycine + H(+) = N(6)-[(R)-S(8)-aminomethyldihydrolipoyl]-L-lysyl-[glycine-cleavage complex H protein] + CO2</text>
        <dbReference type="Rhea" id="RHEA:24304"/>
        <dbReference type="Rhea" id="RHEA-COMP:10494"/>
        <dbReference type="Rhea" id="RHEA-COMP:10495"/>
        <dbReference type="ChEBI" id="CHEBI:15378"/>
        <dbReference type="ChEBI" id="CHEBI:16526"/>
        <dbReference type="ChEBI" id="CHEBI:57305"/>
        <dbReference type="ChEBI" id="CHEBI:83099"/>
        <dbReference type="ChEBI" id="CHEBI:83143"/>
        <dbReference type="EC" id="1.4.4.2"/>
    </reaction>
</comment>
<evidence type="ECO:0000256" key="5">
    <source>
        <dbReference type="ARBA" id="ARBA00023002"/>
    </source>
</evidence>
<dbReference type="Gene3D" id="6.20.440.10">
    <property type="match status" value="1"/>
</dbReference>
<comment type="cofactor">
    <cofactor evidence="1">
        <name>pyridoxal 5'-phosphate</name>
        <dbReference type="ChEBI" id="CHEBI:597326"/>
    </cofactor>
</comment>
<dbReference type="AlphaFoldDB" id="A0A0K1E890"/>
<dbReference type="FunFam" id="3.90.1150.10:FF:000014">
    <property type="entry name" value="Probable glycine dehydrogenase (decarboxylating) subunit 2"/>
    <property type="match status" value="1"/>
</dbReference>
<dbReference type="EMBL" id="CP012159">
    <property type="protein sequence ID" value="AKT37064.1"/>
    <property type="molecule type" value="Genomic_DNA"/>
</dbReference>
<reference evidence="10 11" key="1">
    <citation type="submission" date="2015-07" db="EMBL/GenBank/DDBJ databases">
        <title>Genome analysis of myxobacterium Chondromyces crocatus Cm c5 reveals a high potential for natural compound synthesis and the genetic basis for the loss of fruiting body formation.</title>
        <authorList>
            <person name="Zaburannyi N."/>
            <person name="Bunk B."/>
            <person name="Maier J."/>
            <person name="Overmann J."/>
            <person name="Mueller R."/>
        </authorList>
    </citation>
    <scope>NUCLEOTIDE SEQUENCE [LARGE SCALE GENOMIC DNA]</scope>
    <source>
        <strain evidence="10 11">Cm c5</strain>
    </source>
</reference>
<evidence type="ECO:0000256" key="2">
    <source>
        <dbReference type="ARBA" id="ARBA00003788"/>
    </source>
</evidence>
<dbReference type="GO" id="GO:0030170">
    <property type="term" value="F:pyridoxal phosphate binding"/>
    <property type="evidence" value="ECO:0007669"/>
    <property type="project" value="TreeGrafter"/>
</dbReference>
<evidence type="ECO:0000256" key="3">
    <source>
        <dbReference type="ARBA" id="ARBA00012134"/>
    </source>
</evidence>
<dbReference type="KEGG" id="ccro:CMC5_011900"/>
<keyword evidence="5" id="KW-0560">Oxidoreductase</keyword>
<organism evidence="10 11">
    <name type="scientific">Chondromyces crocatus</name>
    <dbReference type="NCBI Taxonomy" id="52"/>
    <lineage>
        <taxon>Bacteria</taxon>
        <taxon>Pseudomonadati</taxon>
        <taxon>Myxococcota</taxon>
        <taxon>Polyangia</taxon>
        <taxon>Polyangiales</taxon>
        <taxon>Polyangiaceae</taxon>
        <taxon>Chondromyces</taxon>
    </lineage>
</organism>
<dbReference type="EC" id="1.4.4.2" evidence="3"/>
<evidence type="ECO:0000256" key="1">
    <source>
        <dbReference type="ARBA" id="ARBA00001933"/>
    </source>
</evidence>
<evidence type="ECO:0000256" key="6">
    <source>
        <dbReference type="ARBA" id="ARBA00049026"/>
    </source>
</evidence>
<gene>
    <name evidence="10" type="primary">gcvPB</name>
    <name evidence="10" type="ORF">CMC5_011900</name>
</gene>
<dbReference type="GO" id="GO:0005960">
    <property type="term" value="C:glycine cleavage complex"/>
    <property type="evidence" value="ECO:0007669"/>
    <property type="project" value="TreeGrafter"/>
</dbReference>
<dbReference type="OrthoDB" id="9801272at2"/>
<dbReference type="RefSeq" id="WP_050429481.1">
    <property type="nucleotide sequence ID" value="NZ_CP012159.1"/>
</dbReference>
<sequence length="498" mass="54473">MSEPQPRGIKFREPPVFERGAPGRSGASLPPLDVPDVDPAALFGALARKEAAGLPEVSEPEAYRHYLRLSQWNFCIDSQLFPLGSCTMKYNPKINEWAARIPAFASLHPLTPEALSQGSLEVMWRLQEALCEISGMDGCSLQPSAGAQGELCGLMMMRAFHESKGRSPKKVFIPESAHGTNAASCTLNGLVAVKIEKNADGITHPEQILAAIEREGGDGDVFGLMITNPNTLGAYETHLPAICKLIHDKGGLVYGDGANTNAIMGRARPGDVGMDVIHINLHKTFTTPHGGGGPGSGPVCFKSHLEPFQPTPVLIRRPEGGYGWDHERPLSLGRLRAFTGNFGMFIRAYAYIREMGGEGLTMASTLAVLNARYLWARLKDHYLAPVPQPCMHEVVLSDSQLERETGVKTLDVAKRLLDYGFHAPTVYFPLVVPGALMIEPTETETRETLDEFVEAMVSILREARETPDLVKQAPHSTVVGRLDEARAARQPRLRWTRD</sequence>
<dbReference type="InterPro" id="IPR015424">
    <property type="entry name" value="PyrdxlP-dep_Trfase"/>
</dbReference>
<dbReference type="PATRIC" id="fig|52.7.peg.1268"/>
<evidence type="ECO:0000313" key="11">
    <source>
        <dbReference type="Proteomes" id="UP000067626"/>
    </source>
</evidence>
<evidence type="ECO:0000313" key="10">
    <source>
        <dbReference type="EMBL" id="AKT37064.1"/>
    </source>
</evidence>
<dbReference type="NCBIfam" id="NF003346">
    <property type="entry name" value="PRK04366.1"/>
    <property type="match status" value="1"/>
</dbReference>
<dbReference type="GO" id="GO:0005829">
    <property type="term" value="C:cytosol"/>
    <property type="evidence" value="ECO:0007669"/>
    <property type="project" value="TreeGrafter"/>
</dbReference>
<evidence type="ECO:0000256" key="7">
    <source>
        <dbReference type="SAM" id="MobiDB-lite"/>
    </source>
</evidence>
<protein>
    <recommendedName>
        <fullName evidence="3">glycine dehydrogenase (aminomethyl-transferring)</fullName>
        <ecNumber evidence="3">1.4.4.2</ecNumber>
    </recommendedName>
</protein>
<feature type="region of interest" description="Disordered" evidence="7">
    <location>
        <begin position="1"/>
        <end position="31"/>
    </location>
</feature>
<dbReference type="InterPro" id="IPR049315">
    <property type="entry name" value="GDC-P_N"/>
</dbReference>
<dbReference type="GO" id="GO:0016594">
    <property type="term" value="F:glycine binding"/>
    <property type="evidence" value="ECO:0007669"/>
    <property type="project" value="TreeGrafter"/>
</dbReference>
<keyword evidence="4" id="KW-0663">Pyridoxal phosphate</keyword>
<feature type="domain" description="Glycine dehydrogenase C-terminal" evidence="9">
    <location>
        <begin position="363"/>
        <end position="466"/>
    </location>
</feature>
<dbReference type="PANTHER" id="PTHR11773">
    <property type="entry name" value="GLYCINE DEHYDROGENASE, DECARBOXYLATING"/>
    <property type="match status" value="1"/>
</dbReference>
<dbReference type="Pfam" id="PF21478">
    <property type="entry name" value="GcvP2_C"/>
    <property type="match status" value="1"/>
</dbReference>
<dbReference type="STRING" id="52.CMC5_011900"/>
<evidence type="ECO:0000259" key="9">
    <source>
        <dbReference type="Pfam" id="PF21478"/>
    </source>
</evidence>
<dbReference type="SUPFAM" id="SSF53383">
    <property type="entry name" value="PLP-dependent transferases"/>
    <property type="match status" value="1"/>
</dbReference>
<dbReference type="InterPro" id="IPR020581">
    <property type="entry name" value="GDC_P"/>
</dbReference>
<name>A0A0K1E890_CHOCO</name>
<dbReference type="Proteomes" id="UP000067626">
    <property type="component" value="Chromosome"/>
</dbReference>
<dbReference type="GO" id="GO:0004375">
    <property type="term" value="F:glycine dehydrogenase (decarboxylating) activity"/>
    <property type="evidence" value="ECO:0007669"/>
    <property type="project" value="UniProtKB-EC"/>
</dbReference>
<evidence type="ECO:0000256" key="4">
    <source>
        <dbReference type="ARBA" id="ARBA00022898"/>
    </source>
</evidence>
<accession>A0A0K1E890</accession>
<dbReference type="Gene3D" id="3.40.640.10">
    <property type="entry name" value="Type I PLP-dependent aspartate aminotransferase-like (Major domain)"/>
    <property type="match status" value="1"/>
</dbReference>
<evidence type="ECO:0000259" key="8">
    <source>
        <dbReference type="Pfam" id="PF02347"/>
    </source>
</evidence>